<accession>A0A1V2EWQ3</accession>
<sequence>MQFHVDEMSGGSCVRRINKAVARADLRAPVGANMASRTINVTGAAA</sequence>
<dbReference type="SUPFAM" id="SSF55008">
    <property type="entry name" value="HMA, heavy metal-associated domain"/>
    <property type="match status" value="1"/>
</dbReference>
<dbReference type="OrthoDB" id="9801832at2"/>
<reference evidence="1 2" key="1">
    <citation type="submission" date="2016-11" db="EMBL/GenBank/DDBJ databases">
        <title>Genome sequence of Sphingomonas jeddahensis G39.</title>
        <authorList>
            <person name="Poehlein A."/>
            <person name="Wuebbeler J.H."/>
            <person name="Steinbuechel A."/>
            <person name="Daniel R."/>
        </authorList>
    </citation>
    <scope>NUCLEOTIDE SEQUENCE [LARGE SCALE GENOMIC DNA]</scope>
    <source>
        <strain evidence="1 2">G39</strain>
    </source>
</reference>
<evidence type="ECO:0000313" key="2">
    <source>
        <dbReference type="Proteomes" id="UP000188729"/>
    </source>
</evidence>
<dbReference type="EMBL" id="MPSB01000002">
    <property type="protein sequence ID" value="ONF97106.1"/>
    <property type="molecule type" value="Genomic_DNA"/>
</dbReference>
<organism evidence="1 2">
    <name type="scientific">Sphingomonas jeddahensis</name>
    <dbReference type="NCBI Taxonomy" id="1915074"/>
    <lineage>
        <taxon>Bacteria</taxon>
        <taxon>Pseudomonadati</taxon>
        <taxon>Pseudomonadota</taxon>
        <taxon>Alphaproteobacteria</taxon>
        <taxon>Sphingomonadales</taxon>
        <taxon>Sphingomonadaceae</taxon>
        <taxon>Sphingomonas</taxon>
    </lineage>
</organism>
<dbReference type="Gene3D" id="3.30.70.100">
    <property type="match status" value="1"/>
</dbReference>
<dbReference type="InterPro" id="IPR036163">
    <property type="entry name" value="HMA_dom_sf"/>
</dbReference>
<gene>
    <name evidence="1" type="ORF">SPHI_05430</name>
</gene>
<evidence type="ECO:0000313" key="1">
    <source>
        <dbReference type="EMBL" id="ONF97106.1"/>
    </source>
</evidence>
<keyword evidence="2" id="KW-1185">Reference proteome</keyword>
<comment type="caution">
    <text evidence="1">The sequence shown here is derived from an EMBL/GenBank/DDBJ whole genome shotgun (WGS) entry which is preliminary data.</text>
</comment>
<dbReference type="GO" id="GO:0046872">
    <property type="term" value="F:metal ion binding"/>
    <property type="evidence" value="ECO:0007669"/>
    <property type="project" value="InterPro"/>
</dbReference>
<dbReference type="AlphaFoldDB" id="A0A1V2EWQ3"/>
<protein>
    <recommendedName>
        <fullName evidence="3">Copper chaperone</fullName>
    </recommendedName>
</protein>
<evidence type="ECO:0008006" key="3">
    <source>
        <dbReference type="Google" id="ProtNLM"/>
    </source>
</evidence>
<name>A0A1V2EWQ3_9SPHN</name>
<proteinExistence type="predicted"/>
<dbReference type="STRING" id="1915074.SPHI_05430"/>
<dbReference type="Proteomes" id="UP000188729">
    <property type="component" value="Unassembled WGS sequence"/>
</dbReference>